<proteinExistence type="predicted"/>
<dbReference type="Proteomes" id="UP001165064">
    <property type="component" value="Unassembled WGS sequence"/>
</dbReference>
<organism evidence="1 2">
    <name type="scientific">Ambrosiozyma monospora</name>
    <name type="common">Yeast</name>
    <name type="synonym">Endomycopsis monosporus</name>
    <dbReference type="NCBI Taxonomy" id="43982"/>
    <lineage>
        <taxon>Eukaryota</taxon>
        <taxon>Fungi</taxon>
        <taxon>Dikarya</taxon>
        <taxon>Ascomycota</taxon>
        <taxon>Saccharomycotina</taxon>
        <taxon>Pichiomycetes</taxon>
        <taxon>Pichiales</taxon>
        <taxon>Pichiaceae</taxon>
        <taxon>Ambrosiozyma</taxon>
    </lineage>
</organism>
<sequence>MITSILRSQSRRPNVVLPLTRSFSRVTVRFNKNSYNNQQTNPTPASQHSEAKDQPLAGQRTYNFASKLESLDTEVPKSPETQQQQHQDQQENEQQSQEEQEKSKTFEIAQRIQYAVAGVAVLTGAVVALEIFNNWSSREETKEERNAR</sequence>
<evidence type="ECO:0000313" key="1">
    <source>
        <dbReference type="EMBL" id="GME82715.1"/>
    </source>
</evidence>
<protein>
    <submittedName>
        <fullName evidence="1">Unnamed protein product</fullName>
    </submittedName>
</protein>
<accession>A0ACB5T779</accession>
<name>A0ACB5T779_AMBMO</name>
<reference evidence="1" key="1">
    <citation type="submission" date="2023-04" db="EMBL/GenBank/DDBJ databases">
        <title>Ambrosiozyma monospora NBRC 10751.</title>
        <authorList>
            <person name="Ichikawa N."/>
            <person name="Sato H."/>
            <person name="Tonouchi N."/>
        </authorList>
    </citation>
    <scope>NUCLEOTIDE SEQUENCE</scope>
    <source>
        <strain evidence="1">NBRC 10751</strain>
    </source>
</reference>
<gene>
    <name evidence="1" type="ORF">Amon02_000570900</name>
</gene>
<dbReference type="EMBL" id="BSXS01004290">
    <property type="protein sequence ID" value="GME82715.1"/>
    <property type="molecule type" value="Genomic_DNA"/>
</dbReference>
<comment type="caution">
    <text evidence="1">The sequence shown here is derived from an EMBL/GenBank/DDBJ whole genome shotgun (WGS) entry which is preliminary data.</text>
</comment>
<evidence type="ECO:0000313" key="2">
    <source>
        <dbReference type="Proteomes" id="UP001165064"/>
    </source>
</evidence>
<keyword evidence="2" id="KW-1185">Reference proteome</keyword>